<evidence type="ECO:0000313" key="2">
    <source>
        <dbReference type="Proteomes" id="UP000075809"/>
    </source>
</evidence>
<sequence length="83" mass="9727">MDSKEKGAINKRKIREFQSSWLDENVFKGWLAPRNFMTVNSLKCISNLNVDNEQNILNLENIYVGLKCENLFNLLNYISFILL</sequence>
<dbReference type="Proteomes" id="UP000075809">
    <property type="component" value="Unassembled WGS sequence"/>
</dbReference>
<dbReference type="AlphaFoldDB" id="A0A151X0I4"/>
<proteinExistence type="predicted"/>
<reference evidence="1 2" key="1">
    <citation type="submission" date="2015-09" db="EMBL/GenBank/DDBJ databases">
        <title>Trachymyrmex zeteki WGS genome.</title>
        <authorList>
            <person name="Nygaard S."/>
            <person name="Hu H."/>
            <person name="Boomsma J."/>
            <person name="Zhang G."/>
        </authorList>
    </citation>
    <scope>NUCLEOTIDE SEQUENCE [LARGE SCALE GENOMIC DNA]</scope>
    <source>
        <strain evidence="1">Tzet28-1</strain>
        <tissue evidence="1">Whole body</tissue>
    </source>
</reference>
<keyword evidence="2" id="KW-1185">Reference proteome</keyword>
<organism evidence="1 2">
    <name type="scientific">Mycetomoellerius zeteki</name>
    <dbReference type="NCBI Taxonomy" id="64791"/>
    <lineage>
        <taxon>Eukaryota</taxon>
        <taxon>Metazoa</taxon>
        <taxon>Ecdysozoa</taxon>
        <taxon>Arthropoda</taxon>
        <taxon>Hexapoda</taxon>
        <taxon>Insecta</taxon>
        <taxon>Pterygota</taxon>
        <taxon>Neoptera</taxon>
        <taxon>Endopterygota</taxon>
        <taxon>Hymenoptera</taxon>
        <taxon>Apocrita</taxon>
        <taxon>Aculeata</taxon>
        <taxon>Formicoidea</taxon>
        <taxon>Formicidae</taxon>
        <taxon>Myrmicinae</taxon>
        <taxon>Mycetomoellerius</taxon>
    </lineage>
</organism>
<dbReference type="EMBL" id="KQ982612">
    <property type="protein sequence ID" value="KYQ53871.1"/>
    <property type="molecule type" value="Genomic_DNA"/>
</dbReference>
<accession>A0A151X0I4</accession>
<gene>
    <name evidence="1" type="ORF">ALC60_07230</name>
</gene>
<name>A0A151X0I4_9HYME</name>
<protein>
    <submittedName>
        <fullName evidence="1">Uncharacterized protein</fullName>
    </submittedName>
</protein>
<evidence type="ECO:0000313" key="1">
    <source>
        <dbReference type="EMBL" id="KYQ53871.1"/>
    </source>
</evidence>